<proteinExistence type="predicted"/>
<evidence type="ECO:0000313" key="1">
    <source>
        <dbReference type="EMBL" id="VHO05805.1"/>
    </source>
</evidence>
<organism evidence="1">
    <name type="scientific">Rheinheimera sp. BAL341</name>
    <dbReference type="NCBI Taxonomy" id="1708203"/>
    <lineage>
        <taxon>Bacteria</taxon>
        <taxon>Pseudomonadati</taxon>
        <taxon>Pseudomonadota</taxon>
        <taxon>Gammaproteobacteria</taxon>
        <taxon>Chromatiales</taxon>
        <taxon>Chromatiaceae</taxon>
        <taxon>Rheinheimera</taxon>
    </lineage>
</organism>
<gene>
    <name evidence="1" type="ORF">BAL341_2891</name>
</gene>
<reference evidence="1" key="1">
    <citation type="submission" date="2019-04" db="EMBL/GenBank/DDBJ databases">
        <authorList>
            <person name="Brambilla D."/>
        </authorList>
    </citation>
    <scope>NUCLEOTIDE SEQUENCE</scope>
    <source>
        <strain evidence="1">BAL1</strain>
    </source>
</reference>
<dbReference type="EMBL" id="CAAJGR010000006">
    <property type="protein sequence ID" value="VHO05805.1"/>
    <property type="molecule type" value="Genomic_DNA"/>
</dbReference>
<accession>A0A486XTT2</accession>
<name>A0A486XTT2_9GAMM</name>
<protein>
    <submittedName>
        <fullName evidence="1">Uncharacterized protein</fullName>
    </submittedName>
</protein>
<sequence length="55" mass="6615">MKLKQYLTWNILWLKRLALILRKISVQFKLNRWSVRGYLSQIALRLTVNGWTAVI</sequence>
<dbReference type="AlphaFoldDB" id="A0A486XTT2"/>